<evidence type="ECO:0000313" key="2">
    <source>
        <dbReference type="Proteomes" id="UP000625316"/>
    </source>
</evidence>
<dbReference type="Proteomes" id="UP000625316">
    <property type="component" value="Unassembled WGS sequence"/>
</dbReference>
<protein>
    <submittedName>
        <fullName evidence="1">Uncharacterized protein</fullName>
    </submittedName>
</protein>
<comment type="caution">
    <text evidence="1">The sequence shown here is derived from an EMBL/GenBank/DDBJ whole genome shotgun (WGS) entry which is preliminary data.</text>
</comment>
<proteinExistence type="predicted"/>
<gene>
    <name evidence="1" type="ORF">IQ266_15235</name>
</gene>
<name>A0A928VR95_9CYAN</name>
<dbReference type="AlphaFoldDB" id="A0A928VR95"/>
<dbReference type="EMBL" id="JADEXQ010000052">
    <property type="protein sequence ID" value="MBE9031087.1"/>
    <property type="molecule type" value="Genomic_DNA"/>
</dbReference>
<dbReference type="RefSeq" id="WP_264325916.1">
    <property type="nucleotide sequence ID" value="NZ_JADEXQ010000052.1"/>
</dbReference>
<evidence type="ECO:0000313" key="1">
    <source>
        <dbReference type="EMBL" id="MBE9031087.1"/>
    </source>
</evidence>
<organism evidence="1 2">
    <name type="scientific">Romeriopsis navalis LEGE 11480</name>
    <dbReference type="NCBI Taxonomy" id="2777977"/>
    <lineage>
        <taxon>Bacteria</taxon>
        <taxon>Bacillati</taxon>
        <taxon>Cyanobacteriota</taxon>
        <taxon>Cyanophyceae</taxon>
        <taxon>Leptolyngbyales</taxon>
        <taxon>Leptolyngbyaceae</taxon>
        <taxon>Romeriopsis</taxon>
        <taxon>Romeriopsis navalis</taxon>
    </lineage>
</organism>
<sequence length="82" mass="9265">MNKSSRTKITLASLLVLYLFGYAVARLSLFHTVENYAGGKGGTRQDYIAKKDRPAGKGWEYQLFLPAIKLEEGISYFFNNLL</sequence>
<keyword evidence="2" id="KW-1185">Reference proteome</keyword>
<accession>A0A928VR95</accession>
<reference evidence="1" key="1">
    <citation type="submission" date="2020-10" db="EMBL/GenBank/DDBJ databases">
        <authorList>
            <person name="Castelo-Branco R."/>
            <person name="Eusebio N."/>
            <person name="Adriana R."/>
            <person name="Vieira A."/>
            <person name="Brugerolle De Fraissinette N."/>
            <person name="Rezende De Castro R."/>
            <person name="Schneider M.P."/>
            <person name="Vasconcelos V."/>
            <person name="Leao P.N."/>
        </authorList>
    </citation>
    <scope>NUCLEOTIDE SEQUENCE</scope>
    <source>
        <strain evidence="1">LEGE 11480</strain>
    </source>
</reference>